<evidence type="ECO:0000313" key="2">
    <source>
        <dbReference type="Proteomes" id="UP000051221"/>
    </source>
</evidence>
<dbReference type="InterPro" id="IPR017166">
    <property type="entry name" value="UCP037290"/>
</dbReference>
<name>A0A0Q2SE17_VIBFU</name>
<dbReference type="AlphaFoldDB" id="A0A0Q2SE17"/>
<dbReference type="NCBIfam" id="NF033429">
    <property type="entry name" value="ImuA_translesion"/>
    <property type="match status" value="1"/>
</dbReference>
<gene>
    <name evidence="1" type="ORF">AMR76_10525</name>
</gene>
<sequence length="224" mass="25048">MYELIEHLKNKHWLWQGSDTPCEPPSHATGFAELDHQLAGGFPAHGVIDIQSACGIGELRLLFPYLQQHHERLTVLINPPGQVHAESLQHAGIHLDNVLILTPQTTKEALWSAEQCARSGACSQVLLWQDKLEVHHARRLQVACETGDCLQFLFRSRQDSLFSLPVTMTLVLSAHPQGVEVRVPKRRGGWPLGAFSVSMAERWQTLTLPRPTSVVVPFPLRKQG</sequence>
<dbReference type="InterPro" id="IPR047610">
    <property type="entry name" value="ImuA_translesion"/>
</dbReference>
<dbReference type="Proteomes" id="UP000051221">
    <property type="component" value="Unassembled WGS sequence"/>
</dbReference>
<dbReference type="SUPFAM" id="SSF52540">
    <property type="entry name" value="P-loop containing nucleoside triphosphate hydrolases"/>
    <property type="match status" value="1"/>
</dbReference>
<organism evidence="1 2">
    <name type="scientific">Vibrio furnissii</name>
    <dbReference type="NCBI Taxonomy" id="29494"/>
    <lineage>
        <taxon>Bacteria</taxon>
        <taxon>Pseudomonadati</taxon>
        <taxon>Pseudomonadota</taxon>
        <taxon>Gammaproteobacteria</taxon>
        <taxon>Vibrionales</taxon>
        <taxon>Vibrionaceae</taxon>
        <taxon>Vibrio</taxon>
    </lineage>
</organism>
<dbReference type="PIRSF" id="PIRSF037290">
    <property type="entry name" value="UCP037290"/>
    <property type="match status" value="1"/>
</dbReference>
<dbReference type="InParanoid" id="A0A0Q2SE17"/>
<evidence type="ECO:0000313" key="1">
    <source>
        <dbReference type="EMBL" id="KQH85715.1"/>
    </source>
</evidence>
<dbReference type="RefSeq" id="WP_055466031.1">
    <property type="nucleotide sequence ID" value="NZ_LKHS01000009.1"/>
</dbReference>
<keyword evidence="2" id="KW-1185">Reference proteome</keyword>
<dbReference type="InterPro" id="IPR027417">
    <property type="entry name" value="P-loop_NTPase"/>
</dbReference>
<protein>
    <submittedName>
        <fullName evidence="1">Recombinase RecA</fullName>
    </submittedName>
</protein>
<accession>A0A0Q2SE17</accession>
<dbReference type="Gene3D" id="3.40.50.300">
    <property type="entry name" value="P-loop containing nucleotide triphosphate hydrolases"/>
    <property type="match status" value="1"/>
</dbReference>
<reference evidence="1 2" key="1">
    <citation type="submission" date="2015-08" db="EMBL/GenBank/DDBJ databases">
        <title>Antibacterial properties of a collection of Vibrionaceae strains.</title>
        <authorList>
            <person name="Giubergia S."/>
        </authorList>
    </citation>
    <scope>NUCLEOTIDE SEQUENCE [LARGE SCALE GENOMIC DNA]</scope>
    <source>
        <strain evidence="1 2">S0821</strain>
    </source>
</reference>
<proteinExistence type="predicted"/>
<comment type="caution">
    <text evidence="1">The sequence shown here is derived from an EMBL/GenBank/DDBJ whole genome shotgun (WGS) entry which is preliminary data.</text>
</comment>
<dbReference type="EMBL" id="LKHS01000009">
    <property type="protein sequence ID" value="KQH85715.1"/>
    <property type="molecule type" value="Genomic_DNA"/>
</dbReference>